<evidence type="ECO:0000256" key="5">
    <source>
        <dbReference type="ARBA" id="ARBA00022430"/>
    </source>
</evidence>
<dbReference type="InterPro" id="IPR036230">
    <property type="entry name" value="LeuA_allosteric_dom_sf"/>
</dbReference>
<dbReference type="STRING" id="640513.Entas_3397"/>
<evidence type="ECO:0000313" key="12">
    <source>
        <dbReference type="Proteomes" id="UP000255163"/>
    </source>
</evidence>
<dbReference type="RefSeq" id="WP_059347767.1">
    <property type="nucleotide sequence ID" value="NZ_CP011863.1"/>
</dbReference>
<dbReference type="Pfam" id="PF22615">
    <property type="entry name" value="IPMS_D2"/>
    <property type="match status" value="1"/>
</dbReference>
<protein>
    <recommendedName>
        <fullName evidence="4 10">2-isopropylmalate synthase</fullName>
        <ecNumber evidence="4 10">2.3.3.13</ecNumber>
    </recommendedName>
    <alternativeName>
        <fullName evidence="10">Alpha-IPM synthase</fullName>
    </alternativeName>
    <alternativeName>
        <fullName evidence="10">Alpha-isopropylmalate synthase</fullName>
    </alternativeName>
</protein>
<comment type="function">
    <text evidence="10">Catalyzes the condensation of the acetyl group of acetyl-CoA with 3-methyl-2-oxobutanoate (2-ketoisovalerate) to form 3-carboxy-3-hydroxy-4-methylpentanoate (2-isopropylmalate).</text>
</comment>
<dbReference type="PROSITE" id="PS00815">
    <property type="entry name" value="AIPM_HOMOCIT_SYNTH_1"/>
    <property type="match status" value="1"/>
</dbReference>
<dbReference type="Pfam" id="PF08502">
    <property type="entry name" value="LeuA_dimer"/>
    <property type="match status" value="1"/>
</dbReference>
<dbReference type="EC" id="2.3.3.13" evidence="4 10"/>
<keyword evidence="5 10" id="KW-0432">Leucine biosynthesis</keyword>
<dbReference type="NCBIfam" id="NF002991">
    <property type="entry name" value="PRK03739.1"/>
    <property type="match status" value="1"/>
</dbReference>
<dbReference type="PANTHER" id="PTHR46911:SF1">
    <property type="entry name" value="2-ISOPROPYLMALATE SYNTHASE"/>
    <property type="match status" value="1"/>
</dbReference>
<dbReference type="SUPFAM" id="SSF89000">
    <property type="entry name" value="post-HMGL domain-like"/>
    <property type="match status" value="1"/>
</dbReference>
<dbReference type="InterPro" id="IPR013785">
    <property type="entry name" value="Aldolase_TIM"/>
</dbReference>
<keyword evidence="9 10" id="KW-0100">Branched-chain amino acid biosynthesis</keyword>
<gene>
    <name evidence="11" type="primary">leuA_1</name>
    <name evidence="10" type="synonym">leuA</name>
    <name evidence="11" type="ORF">NCTC12123_02984</name>
</gene>
<dbReference type="Gene3D" id="3.30.160.270">
    <property type="match status" value="1"/>
</dbReference>
<dbReference type="NCBIfam" id="TIGR00970">
    <property type="entry name" value="leuA_yeast"/>
    <property type="match status" value="1"/>
</dbReference>
<feature type="region of interest" description="Regulatory domain" evidence="10">
    <location>
        <begin position="437"/>
        <end position="551"/>
    </location>
</feature>
<keyword evidence="10" id="KW-0460">Magnesium</keyword>
<keyword evidence="11" id="KW-0012">Acyltransferase</keyword>
<comment type="catalytic activity">
    <reaction evidence="1 10">
        <text>3-methyl-2-oxobutanoate + acetyl-CoA + H2O = (2S)-2-isopropylmalate + CoA + H(+)</text>
        <dbReference type="Rhea" id="RHEA:21524"/>
        <dbReference type="ChEBI" id="CHEBI:1178"/>
        <dbReference type="ChEBI" id="CHEBI:11851"/>
        <dbReference type="ChEBI" id="CHEBI:15377"/>
        <dbReference type="ChEBI" id="CHEBI:15378"/>
        <dbReference type="ChEBI" id="CHEBI:57287"/>
        <dbReference type="ChEBI" id="CHEBI:57288"/>
        <dbReference type="EC" id="2.3.3.13"/>
    </reaction>
</comment>
<dbReference type="GO" id="GO:0003985">
    <property type="term" value="F:acetyl-CoA C-acetyltransferase activity"/>
    <property type="evidence" value="ECO:0007669"/>
    <property type="project" value="UniProtKB-UniRule"/>
</dbReference>
<dbReference type="InterPro" id="IPR000891">
    <property type="entry name" value="PYR_CT"/>
</dbReference>
<dbReference type="GO" id="GO:0000287">
    <property type="term" value="F:magnesium ion binding"/>
    <property type="evidence" value="ECO:0007669"/>
    <property type="project" value="UniProtKB-UniRule"/>
</dbReference>
<accession>A0A376FAX7</accession>
<evidence type="ECO:0000256" key="7">
    <source>
        <dbReference type="ARBA" id="ARBA00022679"/>
    </source>
</evidence>
<keyword evidence="7 10" id="KW-0808">Transferase</keyword>
<dbReference type="PANTHER" id="PTHR46911">
    <property type="match status" value="1"/>
</dbReference>
<organism evidence="11 12">
    <name type="scientific">Enterobacter asburiae</name>
    <dbReference type="NCBI Taxonomy" id="61645"/>
    <lineage>
        <taxon>Bacteria</taxon>
        <taxon>Pseudomonadati</taxon>
        <taxon>Pseudomonadota</taxon>
        <taxon>Gammaproteobacteria</taxon>
        <taxon>Enterobacterales</taxon>
        <taxon>Enterobacteriaceae</taxon>
        <taxon>Enterobacter</taxon>
        <taxon>Enterobacter cloacae complex</taxon>
    </lineage>
</organism>
<dbReference type="CDD" id="cd07942">
    <property type="entry name" value="DRE_TIM_LeuA"/>
    <property type="match status" value="1"/>
</dbReference>
<dbReference type="Gene3D" id="3.20.20.70">
    <property type="entry name" value="Aldolase class I"/>
    <property type="match status" value="1"/>
</dbReference>
<evidence type="ECO:0000256" key="2">
    <source>
        <dbReference type="ARBA" id="ARBA00004689"/>
    </source>
</evidence>
<feature type="binding site" evidence="10">
    <location>
        <position position="280"/>
    </location>
    <ligand>
        <name>Mg(2+)</name>
        <dbReference type="ChEBI" id="CHEBI:18420"/>
    </ligand>
</feature>
<evidence type="ECO:0000256" key="1">
    <source>
        <dbReference type="ARBA" id="ARBA00000064"/>
    </source>
</evidence>
<keyword evidence="6 10" id="KW-0028">Amino-acid biosynthesis</keyword>
<dbReference type="InterPro" id="IPR039371">
    <property type="entry name" value="LeuA_N_DRE-TIM"/>
</dbReference>
<dbReference type="AlphaFoldDB" id="A0A376FAX7"/>
<dbReference type="FunFam" id="3.20.20.70:FF:000045">
    <property type="entry name" value="2-isopropylmalate synthase"/>
    <property type="match status" value="1"/>
</dbReference>
<evidence type="ECO:0000256" key="3">
    <source>
        <dbReference type="ARBA" id="ARBA00009767"/>
    </source>
</evidence>
<dbReference type="SUPFAM" id="SSF51569">
    <property type="entry name" value="Aldolase"/>
    <property type="match status" value="1"/>
</dbReference>
<evidence type="ECO:0000256" key="10">
    <source>
        <dbReference type="HAMAP-Rule" id="MF_00572"/>
    </source>
</evidence>
<dbReference type="SMART" id="SM00917">
    <property type="entry name" value="LeuA_dimer"/>
    <property type="match status" value="1"/>
</dbReference>
<dbReference type="SUPFAM" id="SSF110921">
    <property type="entry name" value="2-isopropylmalate synthase LeuA, allosteric (dimerisation) domain"/>
    <property type="match status" value="1"/>
</dbReference>
<evidence type="ECO:0000313" key="11">
    <source>
        <dbReference type="EMBL" id="STD21877.1"/>
    </source>
</evidence>
<evidence type="ECO:0000256" key="9">
    <source>
        <dbReference type="ARBA" id="ARBA00023304"/>
    </source>
</evidence>
<comment type="pathway">
    <text evidence="2 10">Amino-acid biosynthesis; L-leucine biosynthesis; L-leucine from 3-methyl-2-oxobutanoate: step 1/4.</text>
</comment>
<feature type="binding site" evidence="10">
    <location>
        <position position="244"/>
    </location>
    <ligand>
        <name>Mg(2+)</name>
        <dbReference type="ChEBI" id="CHEBI:18420"/>
    </ligand>
</feature>
<evidence type="ECO:0000256" key="8">
    <source>
        <dbReference type="ARBA" id="ARBA00022723"/>
    </source>
</evidence>
<comment type="subunit">
    <text evidence="10">Homodimer.</text>
</comment>
<dbReference type="InterPro" id="IPR013709">
    <property type="entry name" value="2-isopropylmalate_synth_dimer"/>
</dbReference>
<dbReference type="HAMAP" id="MF_00572">
    <property type="entry name" value="LeuA_type2"/>
    <property type="match status" value="1"/>
</dbReference>
<dbReference type="GO" id="GO:0009098">
    <property type="term" value="P:L-leucine biosynthetic process"/>
    <property type="evidence" value="ECO:0007669"/>
    <property type="project" value="UniProtKB-UniRule"/>
</dbReference>
<dbReference type="GO" id="GO:0005737">
    <property type="term" value="C:cytoplasm"/>
    <property type="evidence" value="ECO:0007669"/>
    <property type="project" value="UniProtKB-SubCell"/>
</dbReference>
<evidence type="ECO:0000256" key="6">
    <source>
        <dbReference type="ARBA" id="ARBA00022605"/>
    </source>
</evidence>
<dbReference type="GO" id="GO:0003852">
    <property type="term" value="F:2-isopropylmalate synthase activity"/>
    <property type="evidence" value="ECO:0007669"/>
    <property type="project" value="UniProtKB-UniRule"/>
</dbReference>
<comment type="cofactor">
    <cofactor evidence="10">
        <name>Mg(2+)</name>
        <dbReference type="ChEBI" id="CHEBI:18420"/>
    </cofactor>
</comment>
<feature type="binding site" evidence="10">
    <location>
        <position position="40"/>
    </location>
    <ligand>
        <name>Mg(2+)</name>
        <dbReference type="ChEBI" id="CHEBI:18420"/>
    </ligand>
</feature>
<keyword evidence="8 10" id="KW-0479">Metal-binding</keyword>
<dbReference type="InterPro" id="IPR054692">
    <property type="entry name" value="LeuA-like_post-cat"/>
</dbReference>
<proteinExistence type="inferred from homology"/>
<dbReference type="UniPathway" id="UPA00048">
    <property type="reaction ID" value="UER00070"/>
</dbReference>
<dbReference type="InterPro" id="IPR005668">
    <property type="entry name" value="IPM_Synthase"/>
</dbReference>
<keyword evidence="10" id="KW-0963">Cytoplasm</keyword>
<reference evidence="11 12" key="1">
    <citation type="submission" date="2018-06" db="EMBL/GenBank/DDBJ databases">
        <authorList>
            <consortium name="Pathogen Informatics"/>
            <person name="Doyle S."/>
        </authorList>
    </citation>
    <scope>NUCLEOTIDE SEQUENCE [LARGE SCALE GENOMIC DNA]</scope>
    <source>
        <strain evidence="11 12">NCTC12123</strain>
    </source>
</reference>
<dbReference type="Pfam" id="PF00682">
    <property type="entry name" value="HMGL-like"/>
    <property type="match status" value="1"/>
</dbReference>
<dbReference type="PROSITE" id="PS50991">
    <property type="entry name" value="PYR_CT"/>
    <property type="match status" value="1"/>
</dbReference>
<dbReference type="PROSITE" id="PS00816">
    <property type="entry name" value="AIPM_HOMOCIT_SYNTH_2"/>
    <property type="match status" value="1"/>
</dbReference>
<name>A0A376FAX7_ENTAS</name>
<comment type="subcellular location">
    <subcellularLocation>
        <location evidence="10">Cytoplasm</location>
    </subcellularLocation>
</comment>
<sequence>MLNTPADKYQPYPTLSLPDRRWPEQRITRAPRWLSTDLRDGNQALAEPMDSTRKLQFWDLLLGCGFKEIEVAFPSASQTDFNFVRQLIEENRIPDDVTIQVLTQAREDLIHRTFESLRGAKQATVHLYNATAPLFRRLVFGMEKAQIVELATRSTRLIRQLCEENPDTRWQYEYSPETFCFTEPEFALEICEAVAEIWQPCDERPMVINLPATVEVSTPNVYADQIEYFCRHFSRRRDVCISVHPHNDRGTGVASAELAVMAGADRVEGCLFGNGERTGNVCLVTLAMNLYSQGVSPNLDFSDMNRVVEVVEACNQLPVHPRHPWAGRLAYTAFSGSHQDAIKKGFDARRPGERWEMPYLPVDPQDIGCTYEAVIRVNSQSGKSGSAWLIEQNHGLKLPRALQQDFSQHVQQETDRHGKEMTQNALWQLFRTRYGLVATPQFALQSYRSDSQQDGQLRLTASIATHGGTRQLEGQGNGLLSAAAQGLSRWVNAPFVIKDYHEHTLGERSDSRSVAYIRCLFQDGSSRWGVGIDSDVARASLQALLNAVSRS</sequence>
<feature type="binding site" evidence="10">
    <location>
        <position position="246"/>
    </location>
    <ligand>
        <name>Mg(2+)</name>
        <dbReference type="ChEBI" id="CHEBI:18420"/>
    </ligand>
</feature>
<dbReference type="InterPro" id="IPR002034">
    <property type="entry name" value="AIPM/Hcit_synth_CS"/>
</dbReference>
<dbReference type="Proteomes" id="UP000255163">
    <property type="component" value="Unassembled WGS sequence"/>
</dbReference>
<dbReference type="EMBL" id="UFYI01000007">
    <property type="protein sequence ID" value="STD21877.1"/>
    <property type="molecule type" value="Genomic_DNA"/>
</dbReference>
<comment type="similarity">
    <text evidence="3 10">Belongs to the alpha-IPM synthase/homocitrate synthase family. LeuA type 2 subfamily.</text>
</comment>
<evidence type="ECO:0000256" key="4">
    <source>
        <dbReference type="ARBA" id="ARBA00012973"/>
    </source>
</evidence>